<name>A0A1N6GKD1_9BACT</name>
<evidence type="ECO:0000313" key="5">
    <source>
        <dbReference type="Proteomes" id="UP000185221"/>
    </source>
</evidence>
<evidence type="ECO:0000256" key="2">
    <source>
        <dbReference type="SAM" id="Phobius"/>
    </source>
</evidence>
<keyword evidence="3" id="KW-0732">Signal</keyword>
<keyword evidence="2" id="KW-0812">Transmembrane</keyword>
<dbReference type="Proteomes" id="UP000185221">
    <property type="component" value="Unassembled WGS sequence"/>
</dbReference>
<evidence type="ECO:0000256" key="1">
    <source>
        <dbReference type="SAM" id="Coils"/>
    </source>
</evidence>
<feature type="transmembrane region" description="Helical" evidence="2">
    <location>
        <begin position="134"/>
        <end position="154"/>
    </location>
</feature>
<dbReference type="STRING" id="226505.SAMN05444394_3312"/>
<protein>
    <recommendedName>
        <fullName evidence="6">tRNA (Guanine-N1)-methyltransferase</fullName>
    </recommendedName>
</protein>
<proteinExistence type="predicted"/>
<evidence type="ECO:0008006" key="6">
    <source>
        <dbReference type="Google" id="ProtNLM"/>
    </source>
</evidence>
<keyword evidence="5" id="KW-1185">Reference proteome</keyword>
<feature type="coiled-coil region" evidence="1">
    <location>
        <begin position="153"/>
        <end position="180"/>
    </location>
</feature>
<dbReference type="RefSeq" id="WP_074226059.1">
    <property type="nucleotide sequence ID" value="NZ_FSRC01000002.1"/>
</dbReference>
<accession>A0A1N6GKD1</accession>
<feature type="signal peptide" evidence="3">
    <location>
        <begin position="1"/>
        <end position="23"/>
    </location>
</feature>
<sequence>MLKVLTLCSLMMLFVGLGNLTQAQDSSSDQGSLNGGTIDSQFDYIYNVSNNYQEYKVVKRTNLDRLKSNILDSMRTMRQEVFDLKTQISSQKDSIGTMNTVLLQAEADKEEAIAAKDNFTFFGIGIHKGVYSSMMWLLVAILAVALAFFSMQYLRSFKKIKKAQKDLAEVQEEFDSHRKNTLERERKLKRELVDAQMGKK</sequence>
<keyword evidence="2" id="KW-0472">Membrane</keyword>
<organism evidence="4 5">
    <name type="scientific">Algoriphagus halophilus</name>
    <dbReference type="NCBI Taxonomy" id="226505"/>
    <lineage>
        <taxon>Bacteria</taxon>
        <taxon>Pseudomonadati</taxon>
        <taxon>Bacteroidota</taxon>
        <taxon>Cytophagia</taxon>
        <taxon>Cytophagales</taxon>
        <taxon>Cyclobacteriaceae</taxon>
        <taxon>Algoriphagus</taxon>
    </lineage>
</organism>
<evidence type="ECO:0000256" key="3">
    <source>
        <dbReference type="SAM" id="SignalP"/>
    </source>
</evidence>
<dbReference type="AlphaFoldDB" id="A0A1N6GKD1"/>
<keyword evidence="2" id="KW-1133">Transmembrane helix</keyword>
<feature type="chain" id="PRO_5012636282" description="tRNA (Guanine-N1)-methyltransferase" evidence="3">
    <location>
        <begin position="24"/>
        <end position="200"/>
    </location>
</feature>
<dbReference type="EMBL" id="FSRC01000002">
    <property type="protein sequence ID" value="SIO07852.1"/>
    <property type="molecule type" value="Genomic_DNA"/>
</dbReference>
<gene>
    <name evidence="4" type="ORF">SAMN05444394_3312</name>
</gene>
<evidence type="ECO:0000313" key="4">
    <source>
        <dbReference type="EMBL" id="SIO07852.1"/>
    </source>
</evidence>
<keyword evidence="1" id="KW-0175">Coiled coil</keyword>
<reference evidence="5" key="1">
    <citation type="submission" date="2016-11" db="EMBL/GenBank/DDBJ databases">
        <authorList>
            <person name="Varghese N."/>
            <person name="Submissions S."/>
        </authorList>
    </citation>
    <scope>NUCLEOTIDE SEQUENCE [LARGE SCALE GENOMIC DNA]</scope>
    <source>
        <strain evidence="5">DSM 15292</strain>
    </source>
</reference>